<dbReference type="Gene3D" id="3.30.565.10">
    <property type="entry name" value="Histidine kinase-like ATPase, C-terminal domain"/>
    <property type="match status" value="1"/>
</dbReference>
<dbReference type="Pfam" id="PF07695">
    <property type="entry name" value="7TMR-DISM_7TM"/>
    <property type="match status" value="1"/>
</dbReference>
<dbReference type="PANTHER" id="PTHR24421">
    <property type="entry name" value="NITRATE/NITRITE SENSOR PROTEIN NARX-RELATED"/>
    <property type="match status" value="1"/>
</dbReference>
<keyword evidence="7" id="KW-0067">ATP-binding</keyword>
<dbReference type="PANTHER" id="PTHR24421:SF10">
    <property type="entry name" value="NITRATE_NITRITE SENSOR PROTEIN NARQ"/>
    <property type="match status" value="1"/>
</dbReference>
<evidence type="ECO:0000313" key="13">
    <source>
        <dbReference type="Proteomes" id="UP000309488"/>
    </source>
</evidence>
<feature type="signal peptide" evidence="10">
    <location>
        <begin position="1"/>
        <end position="22"/>
    </location>
</feature>
<dbReference type="InterPro" id="IPR003594">
    <property type="entry name" value="HATPase_dom"/>
</dbReference>
<keyword evidence="10" id="KW-0732">Signal</keyword>
<dbReference type="GO" id="GO:0016020">
    <property type="term" value="C:membrane"/>
    <property type="evidence" value="ECO:0007669"/>
    <property type="project" value="InterPro"/>
</dbReference>
<dbReference type="Pfam" id="PF07730">
    <property type="entry name" value="HisKA_3"/>
    <property type="match status" value="1"/>
</dbReference>
<dbReference type="RefSeq" id="WP_136838800.1">
    <property type="nucleotide sequence ID" value="NZ_SWBR01000001.1"/>
</dbReference>
<evidence type="ECO:0000256" key="8">
    <source>
        <dbReference type="ARBA" id="ARBA00023012"/>
    </source>
</evidence>
<dbReference type="PROSITE" id="PS50109">
    <property type="entry name" value="HIS_KIN"/>
    <property type="match status" value="1"/>
</dbReference>
<dbReference type="InterPro" id="IPR050482">
    <property type="entry name" value="Sensor_HK_TwoCompSys"/>
</dbReference>
<dbReference type="Pfam" id="PF02518">
    <property type="entry name" value="HATPase_c"/>
    <property type="match status" value="1"/>
</dbReference>
<keyword evidence="6 12" id="KW-0418">Kinase</keyword>
<evidence type="ECO:0000256" key="5">
    <source>
        <dbReference type="ARBA" id="ARBA00022741"/>
    </source>
</evidence>
<dbReference type="EC" id="2.7.13.3" evidence="2"/>
<feature type="domain" description="Histidine kinase" evidence="11">
    <location>
        <begin position="436"/>
        <end position="627"/>
    </location>
</feature>
<dbReference type="GO" id="GO:0046983">
    <property type="term" value="F:protein dimerization activity"/>
    <property type="evidence" value="ECO:0007669"/>
    <property type="project" value="InterPro"/>
</dbReference>
<feature type="transmembrane region" description="Helical" evidence="9">
    <location>
        <begin position="381"/>
        <end position="398"/>
    </location>
</feature>
<gene>
    <name evidence="12" type="ORF">FA048_03385</name>
</gene>
<dbReference type="Pfam" id="PF07696">
    <property type="entry name" value="7TMR-DISMED2"/>
    <property type="match status" value="1"/>
</dbReference>
<evidence type="ECO:0000256" key="2">
    <source>
        <dbReference type="ARBA" id="ARBA00012438"/>
    </source>
</evidence>
<feature type="transmembrane region" description="Helical" evidence="9">
    <location>
        <begin position="317"/>
        <end position="336"/>
    </location>
</feature>
<evidence type="ECO:0000256" key="10">
    <source>
        <dbReference type="SAM" id="SignalP"/>
    </source>
</evidence>
<feature type="transmembrane region" description="Helical" evidence="9">
    <location>
        <begin position="193"/>
        <end position="211"/>
    </location>
</feature>
<dbReference type="InterPro" id="IPR011623">
    <property type="entry name" value="7TMR_DISM_rcpt_extracell_dom1"/>
</dbReference>
<feature type="chain" id="PRO_5020862736" description="histidine kinase" evidence="10">
    <location>
        <begin position="23"/>
        <end position="627"/>
    </location>
</feature>
<comment type="catalytic activity">
    <reaction evidence="1">
        <text>ATP + protein L-histidine = ADP + protein N-phospho-L-histidine.</text>
        <dbReference type="EC" id="2.7.13.3"/>
    </reaction>
</comment>
<organism evidence="12 13">
    <name type="scientific">Pedobacter polaris</name>
    <dbReference type="NCBI Taxonomy" id="2571273"/>
    <lineage>
        <taxon>Bacteria</taxon>
        <taxon>Pseudomonadati</taxon>
        <taxon>Bacteroidota</taxon>
        <taxon>Sphingobacteriia</taxon>
        <taxon>Sphingobacteriales</taxon>
        <taxon>Sphingobacteriaceae</taxon>
        <taxon>Pedobacter</taxon>
    </lineage>
</organism>
<dbReference type="EMBL" id="SWBR01000001">
    <property type="protein sequence ID" value="TKC12675.1"/>
    <property type="molecule type" value="Genomic_DNA"/>
</dbReference>
<dbReference type="Gene3D" id="2.60.40.2380">
    <property type="match status" value="1"/>
</dbReference>
<dbReference type="CDD" id="cd16917">
    <property type="entry name" value="HATPase_UhpB-NarQ-NarX-like"/>
    <property type="match status" value="1"/>
</dbReference>
<evidence type="ECO:0000256" key="9">
    <source>
        <dbReference type="SAM" id="Phobius"/>
    </source>
</evidence>
<dbReference type="InterPro" id="IPR036890">
    <property type="entry name" value="HATPase_C_sf"/>
</dbReference>
<reference evidence="12 13" key="1">
    <citation type="submission" date="2019-04" db="EMBL/GenBank/DDBJ databases">
        <title>Pedobacter sp. RP-3-22 sp. nov., isolated from Arctic soil.</title>
        <authorList>
            <person name="Dahal R.H."/>
            <person name="Kim D.-U."/>
        </authorList>
    </citation>
    <scope>NUCLEOTIDE SEQUENCE [LARGE SCALE GENOMIC DNA]</scope>
    <source>
        <strain evidence="12 13">RP-3-22</strain>
    </source>
</reference>
<dbReference type="InterPro" id="IPR011622">
    <property type="entry name" value="7TMR_DISM_rcpt_extracell_dom2"/>
</dbReference>
<dbReference type="InterPro" id="IPR005467">
    <property type="entry name" value="His_kinase_dom"/>
</dbReference>
<keyword evidence="8" id="KW-0902">Two-component regulatory system</keyword>
<feature type="transmembrane region" description="Helical" evidence="9">
    <location>
        <begin position="218"/>
        <end position="234"/>
    </location>
</feature>
<name>A0A4U1CWK0_9SPHI</name>
<keyword evidence="5" id="KW-0547">Nucleotide-binding</keyword>
<feature type="transmembrane region" description="Helical" evidence="9">
    <location>
        <begin position="348"/>
        <end position="366"/>
    </location>
</feature>
<accession>A0A4U1CWK0</accession>
<dbReference type="OrthoDB" id="9760839at2"/>
<feature type="transmembrane region" description="Helical" evidence="9">
    <location>
        <begin position="254"/>
        <end position="274"/>
    </location>
</feature>
<keyword evidence="9" id="KW-0472">Membrane</keyword>
<evidence type="ECO:0000256" key="6">
    <source>
        <dbReference type="ARBA" id="ARBA00022777"/>
    </source>
</evidence>
<protein>
    <recommendedName>
        <fullName evidence="2">histidine kinase</fullName>
        <ecNumber evidence="2">2.7.13.3</ecNumber>
    </recommendedName>
</protein>
<dbReference type="Proteomes" id="UP000309488">
    <property type="component" value="Unassembled WGS sequence"/>
</dbReference>
<dbReference type="InterPro" id="IPR011712">
    <property type="entry name" value="Sig_transdc_His_kin_sub3_dim/P"/>
</dbReference>
<dbReference type="Gene3D" id="1.20.5.1930">
    <property type="match status" value="1"/>
</dbReference>
<dbReference type="SUPFAM" id="SSF55874">
    <property type="entry name" value="ATPase domain of HSP90 chaperone/DNA topoisomerase II/histidine kinase"/>
    <property type="match status" value="1"/>
</dbReference>
<evidence type="ECO:0000256" key="3">
    <source>
        <dbReference type="ARBA" id="ARBA00022553"/>
    </source>
</evidence>
<evidence type="ECO:0000256" key="1">
    <source>
        <dbReference type="ARBA" id="ARBA00000085"/>
    </source>
</evidence>
<evidence type="ECO:0000259" key="11">
    <source>
        <dbReference type="PROSITE" id="PS50109"/>
    </source>
</evidence>
<feature type="transmembrane region" description="Helical" evidence="9">
    <location>
        <begin position="294"/>
        <end position="311"/>
    </location>
</feature>
<keyword evidence="4" id="KW-0808">Transferase</keyword>
<keyword evidence="9" id="KW-0812">Transmembrane</keyword>
<dbReference type="GO" id="GO:0005524">
    <property type="term" value="F:ATP binding"/>
    <property type="evidence" value="ECO:0007669"/>
    <property type="project" value="UniProtKB-KW"/>
</dbReference>
<proteinExistence type="predicted"/>
<dbReference type="AlphaFoldDB" id="A0A4U1CWK0"/>
<keyword evidence="9" id="KW-1133">Transmembrane helix</keyword>
<evidence type="ECO:0000256" key="7">
    <source>
        <dbReference type="ARBA" id="ARBA00022840"/>
    </source>
</evidence>
<sequence length="627" mass="72352">MKSNFFIIAVSFFMLPSSSSFGQSNNPVLIDTARKYSISKHGYFYEDRNLTATIDSLIRYKNDQRLTKLSPDKVFSKGYTQSYYWIVFDLKNTLNQAVHLMFKEQSSSVNRLELFKVDSTGKITSMGLTGDHFKYKHRPYPNRSFIYPIVLSANEKASFFLWADKRGQNMYMPISLGKDVDIIQAEIPKHTLFGFYTGIFVFAIIFNILLFTSLRDKIHLYYAAYIFCTLIFILEEEGLAFQWFYPNLPHLQDYMRLIMASLSCGLLVQVMQLFVDQNKSNSRMYDFTQYYKRFCWVMALIPALMLIKSDITLEKIVFYINNFLALLTVIVLIICVVERIKGGYKLGWYYFIATVMLLLGVFNYVFNTLGLTNFNLLKPNGLVVGLTAEIVFLSFALTQRYNFLKKEKEILLEEKGRHQIDLADGIFNAQEDERTRLARDLHDDLGGTLSLIKLNVTAFQFKAHQLTTKETEFLDQTINMIEKACTDLREISHNLMPKNFETYGLIETLKEHFRVLNTSGKISFDFVHQLDHEIETPVEITIYRIINELVNNIINHSCASKATIQLLYFSNTITIMAEDNGIGFNPEKNSKGLGIQNITSRVNYLDGKILVDSNRTGTTTTIEIPLK</sequence>
<keyword evidence="13" id="KW-1185">Reference proteome</keyword>
<dbReference type="GO" id="GO:0000155">
    <property type="term" value="F:phosphorelay sensor kinase activity"/>
    <property type="evidence" value="ECO:0007669"/>
    <property type="project" value="InterPro"/>
</dbReference>
<evidence type="ECO:0000256" key="4">
    <source>
        <dbReference type="ARBA" id="ARBA00022679"/>
    </source>
</evidence>
<evidence type="ECO:0000313" key="12">
    <source>
        <dbReference type="EMBL" id="TKC12675.1"/>
    </source>
</evidence>
<comment type="caution">
    <text evidence="12">The sequence shown here is derived from an EMBL/GenBank/DDBJ whole genome shotgun (WGS) entry which is preliminary data.</text>
</comment>
<keyword evidence="3" id="KW-0597">Phosphoprotein</keyword>